<sequence length="154" mass="16957">MAQHRNQQPQPLQVPVPLGMVPIPGLPDMQALQLLLAALGLNVMAILSLMQGGIPMHHVPQHAPQSLLAALLPPAPRLKTIEKRHAPMQETKEGRQIILNTWTDQLMPTQKTICAELQDHIHVVIYNLTGIIASDIGKPKDLDDEDSSDDKDET</sequence>
<evidence type="ECO:0000313" key="1">
    <source>
        <dbReference type="EMBL" id="KAG1809599.1"/>
    </source>
</evidence>
<dbReference type="RefSeq" id="XP_041189313.1">
    <property type="nucleotide sequence ID" value="XM_041340774.1"/>
</dbReference>
<comment type="caution">
    <text evidence="1">The sequence shown here is derived from an EMBL/GenBank/DDBJ whole genome shotgun (WGS) entry which is preliminary data.</text>
</comment>
<proteinExistence type="predicted"/>
<organism evidence="1 2">
    <name type="scientific">Suillus subaureus</name>
    <dbReference type="NCBI Taxonomy" id="48587"/>
    <lineage>
        <taxon>Eukaryota</taxon>
        <taxon>Fungi</taxon>
        <taxon>Dikarya</taxon>
        <taxon>Basidiomycota</taxon>
        <taxon>Agaricomycotina</taxon>
        <taxon>Agaricomycetes</taxon>
        <taxon>Agaricomycetidae</taxon>
        <taxon>Boletales</taxon>
        <taxon>Suillineae</taxon>
        <taxon>Suillaceae</taxon>
        <taxon>Suillus</taxon>
    </lineage>
</organism>
<accession>A0A9P7J9D8</accession>
<keyword evidence="2" id="KW-1185">Reference proteome</keyword>
<gene>
    <name evidence="1" type="ORF">BJ212DRAFT_1484304</name>
</gene>
<dbReference type="AlphaFoldDB" id="A0A9P7J9D8"/>
<evidence type="ECO:0000313" key="2">
    <source>
        <dbReference type="Proteomes" id="UP000807769"/>
    </source>
</evidence>
<dbReference type="OrthoDB" id="2708939at2759"/>
<dbReference type="EMBL" id="JABBWG010000033">
    <property type="protein sequence ID" value="KAG1809599.1"/>
    <property type="molecule type" value="Genomic_DNA"/>
</dbReference>
<name>A0A9P7J9D8_9AGAM</name>
<dbReference type="Proteomes" id="UP000807769">
    <property type="component" value="Unassembled WGS sequence"/>
</dbReference>
<reference evidence="1" key="1">
    <citation type="journal article" date="2020" name="New Phytol.">
        <title>Comparative genomics reveals dynamic genome evolution in host specialist ectomycorrhizal fungi.</title>
        <authorList>
            <person name="Lofgren L.A."/>
            <person name="Nguyen N.H."/>
            <person name="Vilgalys R."/>
            <person name="Ruytinx J."/>
            <person name="Liao H.L."/>
            <person name="Branco S."/>
            <person name="Kuo A."/>
            <person name="LaButti K."/>
            <person name="Lipzen A."/>
            <person name="Andreopoulos W."/>
            <person name="Pangilinan J."/>
            <person name="Riley R."/>
            <person name="Hundley H."/>
            <person name="Na H."/>
            <person name="Barry K."/>
            <person name="Grigoriev I.V."/>
            <person name="Stajich J.E."/>
            <person name="Kennedy P.G."/>
        </authorList>
    </citation>
    <scope>NUCLEOTIDE SEQUENCE</scope>
    <source>
        <strain evidence="1">MN1</strain>
    </source>
</reference>
<protein>
    <submittedName>
        <fullName evidence="1">Uncharacterized protein</fullName>
    </submittedName>
</protein>
<dbReference type="GeneID" id="64634790"/>